<comment type="caution">
    <text evidence="1">The sequence shown here is derived from an EMBL/GenBank/DDBJ whole genome shotgun (WGS) entry which is preliminary data.</text>
</comment>
<evidence type="ECO:0000313" key="1">
    <source>
        <dbReference type="EMBL" id="RGN25135.1"/>
    </source>
</evidence>
<evidence type="ECO:0000313" key="2">
    <source>
        <dbReference type="Proteomes" id="UP000260970"/>
    </source>
</evidence>
<sequence length="484" mass="51821">MSIRHGVYIQEEATAVQVPKTGNSSVQVVVGTAPVNMAENPSEAVNVPILANSGTEAMAALGYSVDFKNFTLCQTMFATSNLFQVSPVVYINVLDPAKHNKELAEAEYQVNQKQAVIEKEGIILEGLTVKNSTGDTELKAGEDYSAAFDSTTGFLTITMLAGGKGAAATAIKVSGKVIDPSKVTKEDVIGAVDPSTGAETGAQVIRQVYPRLGIVPGLILAPGWSQIPEVGLALAAKAAKINGVYSAMALLDLDTAKAKKYADTKSVKEESGYTSPFCYPLWPCDRVGEYILAKSAVAGAMIQYMASDNEDVPNQSPSNHLLGVGGQCLEDGTKVYLDQDQANTVNGYGVTTAINQNGYRLWGNYTGAYPASSDAKDIWFAVRRMFSWQGNNFIQTYFDEVDDPMNNVLVQSVVDSENIRCSAYAPKYWAGASIEYKSDDNPKTAILAGTMKFRQHIAPYTPAQEIVDIIDYDTDTLAAAVGGN</sequence>
<organism evidence="1 2">
    <name type="scientific">Agathobacter rectalis</name>
    <dbReference type="NCBI Taxonomy" id="39491"/>
    <lineage>
        <taxon>Bacteria</taxon>
        <taxon>Bacillati</taxon>
        <taxon>Bacillota</taxon>
        <taxon>Clostridia</taxon>
        <taxon>Lachnospirales</taxon>
        <taxon>Lachnospiraceae</taxon>
        <taxon>Agathobacter</taxon>
    </lineage>
</organism>
<dbReference type="RefSeq" id="WP_117689801.1">
    <property type="nucleotide sequence ID" value="NZ_QSUE01000002.1"/>
</dbReference>
<dbReference type="EMBL" id="QSUG01000003">
    <property type="protein sequence ID" value="RGN25135.1"/>
    <property type="molecule type" value="Genomic_DNA"/>
</dbReference>
<name>A0A3E5AQ82_9FIRM</name>
<proteinExistence type="predicted"/>
<protein>
    <submittedName>
        <fullName evidence="1">Phage tail sheath family protein</fullName>
    </submittedName>
</protein>
<accession>A0A3E5AQ82</accession>
<gene>
    <name evidence="1" type="ORF">DXB72_05125</name>
</gene>
<reference evidence="1 2" key="1">
    <citation type="submission" date="2018-08" db="EMBL/GenBank/DDBJ databases">
        <title>A genome reference for cultivated species of the human gut microbiota.</title>
        <authorList>
            <person name="Zou Y."/>
            <person name="Xue W."/>
            <person name="Luo G."/>
        </authorList>
    </citation>
    <scope>NUCLEOTIDE SEQUENCE [LARGE SCALE GENOMIC DNA]</scope>
    <source>
        <strain evidence="1 2">OM05-6AA</strain>
    </source>
</reference>
<dbReference type="AlphaFoldDB" id="A0A3E5AQ82"/>
<dbReference type="Proteomes" id="UP000260970">
    <property type="component" value="Unassembled WGS sequence"/>
</dbReference>